<dbReference type="InterPro" id="IPR005769">
    <property type="entry name" value="PhnE/PtxC"/>
</dbReference>
<evidence type="ECO:0000313" key="10">
    <source>
        <dbReference type="Proteomes" id="UP000195437"/>
    </source>
</evidence>
<dbReference type="NCBIfam" id="TIGR01097">
    <property type="entry name" value="PhnE"/>
    <property type="match status" value="1"/>
</dbReference>
<dbReference type="AlphaFoldDB" id="A0A1Y0INT7"/>
<name>A0A1Y0INT7_9BACL</name>
<feature type="transmembrane region" description="Helical" evidence="7">
    <location>
        <begin position="219"/>
        <end position="238"/>
    </location>
</feature>
<comment type="similarity">
    <text evidence="7">Belongs to the binding-protein-dependent transport system permease family.</text>
</comment>
<dbReference type="Gene3D" id="1.10.3720.10">
    <property type="entry name" value="MetI-like"/>
    <property type="match status" value="1"/>
</dbReference>
<dbReference type="GO" id="GO:0005886">
    <property type="term" value="C:plasma membrane"/>
    <property type="evidence" value="ECO:0007669"/>
    <property type="project" value="UniProtKB-SubCell"/>
</dbReference>
<evidence type="ECO:0000256" key="7">
    <source>
        <dbReference type="RuleBase" id="RU363032"/>
    </source>
</evidence>
<proteinExistence type="inferred from homology"/>
<evidence type="ECO:0000259" key="8">
    <source>
        <dbReference type="PROSITE" id="PS50928"/>
    </source>
</evidence>
<reference evidence="10" key="1">
    <citation type="submission" date="2017-05" db="EMBL/GenBank/DDBJ databases">
        <authorList>
            <person name="Sung H."/>
        </authorList>
    </citation>
    <scope>NUCLEOTIDE SEQUENCE [LARGE SCALE GENOMIC DNA]</scope>
    <source>
        <strain evidence="10">AR23208</strain>
    </source>
</reference>
<gene>
    <name evidence="9" type="ORF">CBW65_13415</name>
</gene>
<evidence type="ECO:0000256" key="4">
    <source>
        <dbReference type="ARBA" id="ARBA00022692"/>
    </source>
</evidence>
<feature type="transmembrane region" description="Helical" evidence="7">
    <location>
        <begin position="78"/>
        <end position="103"/>
    </location>
</feature>
<dbReference type="EMBL" id="CP021434">
    <property type="protein sequence ID" value="ARU61920.1"/>
    <property type="molecule type" value="Genomic_DNA"/>
</dbReference>
<feature type="transmembrane region" description="Helical" evidence="7">
    <location>
        <begin position="244"/>
        <end position="262"/>
    </location>
</feature>
<dbReference type="SUPFAM" id="SSF161098">
    <property type="entry name" value="MetI-like"/>
    <property type="match status" value="1"/>
</dbReference>
<dbReference type="PANTHER" id="PTHR30043:SF8">
    <property type="entry name" value="ABC TRANSPORTER, PERMEASE PROTEIN CC0363, PUTATIVE-RELATED"/>
    <property type="match status" value="1"/>
</dbReference>
<dbReference type="PANTHER" id="PTHR30043">
    <property type="entry name" value="PHOSPHONATES TRANSPORT SYSTEM PERMEASE PROTEIN"/>
    <property type="match status" value="1"/>
</dbReference>
<keyword evidence="10" id="KW-1185">Reference proteome</keyword>
<keyword evidence="3 7" id="KW-0813">Transport</keyword>
<dbReference type="Proteomes" id="UP000195437">
    <property type="component" value="Chromosome"/>
</dbReference>
<keyword evidence="5 7" id="KW-1133">Transmembrane helix</keyword>
<dbReference type="InterPro" id="IPR000515">
    <property type="entry name" value="MetI-like"/>
</dbReference>
<feature type="transmembrane region" description="Helical" evidence="7">
    <location>
        <begin position="131"/>
        <end position="154"/>
    </location>
</feature>
<evidence type="ECO:0000256" key="3">
    <source>
        <dbReference type="ARBA" id="ARBA00022448"/>
    </source>
</evidence>
<feature type="transmembrane region" description="Helical" evidence="7">
    <location>
        <begin position="21"/>
        <end position="39"/>
    </location>
</feature>
<dbReference type="Pfam" id="PF00528">
    <property type="entry name" value="BPD_transp_1"/>
    <property type="match status" value="1"/>
</dbReference>
<evidence type="ECO:0000256" key="5">
    <source>
        <dbReference type="ARBA" id="ARBA00022989"/>
    </source>
</evidence>
<evidence type="ECO:0000313" key="9">
    <source>
        <dbReference type="EMBL" id="ARU61920.1"/>
    </source>
</evidence>
<evidence type="ECO:0000256" key="1">
    <source>
        <dbReference type="ARBA" id="ARBA00004141"/>
    </source>
</evidence>
<dbReference type="OrthoDB" id="8557224at2"/>
<dbReference type="GO" id="GO:0015416">
    <property type="term" value="F:ABC-type phosphonate transporter activity"/>
    <property type="evidence" value="ECO:0007669"/>
    <property type="project" value="InterPro"/>
</dbReference>
<feature type="domain" description="ABC transmembrane type-1" evidence="8">
    <location>
        <begin position="78"/>
        <end position="262"/>
    </location>
</feature>
<dbReference type="KEGG" id="tum:CBW65_13415"/>
<keyword evidence="6 7" id="KW-0472">Membrane</keyword>
<sequence>MSQQQKALAAPPKTLGQKIKLVLYIIFFIVLYTWCFSGMEVDVTKVRESLPVAGNIISGIFHVEWPFVTEDEGVIDNMFMTLAIALLGTTIAATLAIPFGFLAATNMSKKNRWVSSVGKRILNVIRTLPELIVAIIFIVAVGPGPFAGVLAIGFHSIGMIGKLYSEAIENMDEGAIEAMTASGANRIQIMWFAVLPQVLPEFMSYALYKFEINVRAASVLGMVGAGGIGTPLLFALIGHDWDRVGAILVGIIVVVMLIDYLSGSIRKRLV</sequence>
<dbReference type="InterPro" id="IPR035906">
    <property type="entry name" value="MetI-like_sf"/>
</dbReference>
<evidence type="ECO:0000256" key="2">
    <source>
        <dbReference type="ARBA" id="ARBA00004196"/>
    </source>
</evidence>
<accession>A0A1Y0INT7</accession>
<organism evidence="9 10">
    <name type="scientific">Tumebacillus avium</name>
    <dbReference type="NCBI Taxonomy" id="1903704"/>
    <lineage>
        <taxon>Bacteria</taxon>
        <taxon>Bacillati</taxon>
        <taxon>Bacillota</taxon>
        <taxon>Bacilli</taxon>
        <taxon>Bacillales</taxon>
        <taxon>Alicyclobacillaceae</taxon>
        <taxon>Tumebacillus</taxon>
    </lineage>
</organism>
<evidence type="ECO:0000256" key="6">
    <source>
        <dbReference type="ARBA" id="ARBA00023136"/>
    </source>
</evidence>
<feature type="transmembrane region" description="Helical" evidence="7">
    <location>
        <begin position="189"/>
        <end position="207"/>
    </location>
</feature>
<dbReference type="CDD" id="cd06261">
    <property type="entry name" value="TM_PBP2"/>
    <property type="match status" value="1"/>
</dbReference>
<protein>
    <submittedName>
        <fullName evidence="9">Phosphonate ABC transporter, permease protein PhnE</fullName>
    </submittedName>
</protein>
<comment type="subcellular location">
    <subcellularLocation>
        <location evidence="2">Cell envelope</location>
    </subcellularLocation>
    <subcellularLocation>
        <location evidence="7">Cell membrane</location>
        <topology evidence="7">Multi-pass membrane protein</topology>
    </subcellularLocation>
    <subcellularLocation>
        <location evidence="1">Membrane</location>
        <topology evidence="1">Multi-pass membrane protein</topology>
    </subcellularLocation>
</comment>
<dbReference type="GO" id="GO:0030313">
    <property type="term" value="C:cell envelope"/>
    <property type="evidence" value="ECO:0007669"/>
    <property type="project" value="UniProtKB-SubCell"/>
</dbReference>
<dbReference type="RefSeq" id="WP_087457289.1">
    <property type="nucleotide sequence ID" value="NZ_CP021434.1"/>
</dbReference>
<dbReference type="PROSITE" id="PS50928">
    <property type="entry name" value="ABC_TM1"/>
    <property type="match status" value="1"/>
</dbReference>
<keyword evidence="4 7" id="KW-0812">Transmembrane</keyword>